<dbReference type="Proteomes" id="UP000265509">
    <property type="component" value="Unassembled WGS sequence"/>
</dbReference>
<dbReference type="OrthoDB" id="6399368at2"/>
<evidence type="ECO:0000256" key="1">
    <source>
        <dbReference type="ARBA" id="ARBA00022729"/>
    </source>
</evidence>
<dbReference type="EMBL" id="QRAN01000023">
    <property type="protein sequence ID" value="RLQ20599.1"/>
    <property type="molecule type" value="Genomic_DNA"/>
</dbReference>
<gene>
    <name evidence="2" type="ORF">DWB85_16860</name>
</gene>
<dbReference type="InterPro" id="IPR037873">
    <property type="entry name" value="BamE-like"/>
</dbReference>
<proteinExistence type="predicted"/>
<dbReference type="InterPro" id="IPR021534">
    <property type="entry name" value="DUF3192"/>
</dbReference>
<name>A0A3L7DVN6_9GAMM</name>
<protein>
    <submittedName>
        <fullName evidence="2">DUF3192 domain-containing protein</fullName>
    </submittedName>
</protein>
<evidence type="ECO:0000313" key="2">
    <source>
        <dbReference type="EMBL" id="RLQ20599.1"/>
    </source>
</evidence>
<organism evidence="2 3">
    <name type="scientific">Seongchinamella sediminis</name>
    <dbReference type="NCBI Taxonomy" id="2283635"/>
    <lineage>
        <taxon>Bacteria</taxon>
        <taxon>Pseudomonadati</taxon>
        <taxon>Pseudomonadota</taxon>
        <taxon>Gammaproteobacteria</taxon>
        <taxon>Cellvibrionales</taxon>
        <taxon>Halieaceae</taxon>
        <taxon>Seongchinamella</taxon>
    </lineage>
</organism>
<sequence>MKNWWALGLAGLLTLPTSGCVYVDGEHISNADWKQEQRTNRELIAGLELGSSRSDVIARLGTPAESEAFELDGEEVRVLFYRTHWKEGDGATSRDETTPLVFMNNRLVGWGSAVYDDLRI</sequence>
<dbReference type="Pfam" id="PF11399">
    <property type="entry name" value="DUF3192"/>
    <property type="match status" value="1"/>
</dbReference>
<dbReference type="AlphaFoldDB" id="A0A3L7DVN6"/>
<accession>A0A3L7DVN6</accession>
<dbReference type="Gene3D" id="3.30.1450.10">
    <property type="match status" value="1"/>
</dbReference>
<comment type="caution">
    <text evidence="2">The sequence shown here is derived from an EMBL/GenBank/DDBJ whole genome shotgun (WGS) entry which is preliminary data.</text>
</comment>
<evidence type="ECO:0000313" key="3">
    <source>
        <dbReference type="Proteomes" id="UP000265509"/>
    </source>
</evidence>
<keyword evidence="3" id="KW-1185">Reference proteome</keyword>
<reference evidence="2 3" key="1">
    <citation type="submission" date="2018-07" db="EMBL/GenBank/DDBJ databases">
        <title>Halioglobus sp. genome submission.</title>
        <authorList>
            <person name="Ye M.-Q."/>
            <person name="Du Z.-J."/>
        </authorList>
    </citation>
    <scope>NUCLEOTIDE SEQUENCE [LARGE SCALE GENOMIC DNA]</scope>
    <source>
        <strain evidence="2 3">U0301</strain>
    </source>
</reference>
<keyword evidence="1" id="KW-0732">Signal</keyword>